<feature type="coiled-coil region" evidence="1">
    <location>
        <begin position="25"/>
        <end position="53"/>
    </location>
</feature>
<dbReference type="HOGENOM" id="CLU_2065899_0_0_1"/>
<dbReference type="Proteomes" id="UP000013827">
    <property type="component" value="Unassembled WGS sequence"/>
</dbReference>
<dbReference type="KEGG" id="ehx:EMIHUDRAFT_237411"/>
<reference evidence="3" key="1">
    <citation type="journal article" date="2013" name="Nature">
        <title>Pan genome of the phytoplankton Emiliania underpins its global distribution.</title>
        <authorList>
            <person name="Read B.A."/>
            <person name="Kegel J."/>
            <person name="Klute M.J."/>
            <person name="Kuo A."/>
            <person name="Lefebvre S.C."/>
            <person name="Maumus F."/>
            <person name="Mayer C."/>
            <person name="Miller J."/>
            <person name="Monier A."/>
            <person name="Salamov A."/>
            <person name="Young J."/>
            <person name="Aguilar M."/>
            <person name="Claverie J.M."/>
            <person name="Frickenhaus S."/>
            <person name="Gonzalez K."/>
            <person name="Herman E.K."/>
            <person name="Lin Y.C."/>
            <person name="Napier J."/>
            <person name="Ogata H."/>
            <person name="Sarno A.F."/>
            <person name="Shmutz J."/>
            <person name="Schroeder D."/>
            <person name="de Vargas C."/>
            <person name="Verret F."/>
            <person name="von Dassow P."/>
            <person name="Valentin K."/>
            <person name="Van de Peer Y."/>
            <person name="Wheeler G."/>
            <person name="Dacks J.B."/>
            <person name="Delwiche C.F."/>
            <person name="Dyhrman S.T."/>
            <person name="Glockner G."/>
            <person name="John U."/>
            <person name="Richards T."/>
            <person name="Worden A.Z."/>
            <person name="Zhang X."/>
            <person name="Grigoriev I.V."/>
            <person name="Allen A.E."/>
            <person name="Bidle K."/>
            <person name="Borodovsky M."/>
            <person name="Bowler C."/>
            <person name="Brownlee C."/>
            <person name="Cock J.M."/>
            <person name="Elias M."/>
            <person name="Gladyshev V.N."/>
            <person name="Groth M."/>
            <person name="Guda C."/>
            <person name="Hadaegh A."/>
            <person name="Iglesias-Rodriguez M.D."/>
            <person name="Jenkins J."/>
            <person name="Jones B.M."/>
            <person name="Lawson T."/>
            <person name="Leese F."/>
            <person name="Lindquist E."/>
            <person name="Lobanov A."/>
            <person name="Lomsadze A."/>
            <person name="Malik S.B."/>
            <person name="Marsh M.E."/>
            <person name="Mackinder L."/>
            <person name="Mock T."/>
            <person name="Mueller-Roeber B."/>
            <person name="Pagarete A."/>
            <person name="Parker M."/>
            <person name="Probert I."/>
            <person name="Quesneville H."/>
            <person name="Raines C."/>
            <person name="Rensing S.A."/>
            <person name="Riano-Pachon D.M."/>
            <person name="Richier S."/>
            <person name="Rokitta S."/>
            <person name="Shiraiwa Y."/>
            <person name="Soanes D.M."/>
            <person name="van der Giezen M."/>
            <person name="Wahlund T.M."/>
            <person name="Williams B."/>
            <person name="Wilson W."/>
            <person name="Wolfe G."/>
            <person name="Wurch L.L."/>
        </authorList>
    </citation>
    <scope>NUCLEOTIDE SEQUENCE</scope>
</reference>
<dbReference type="GeneID" id="17271178"/>
<evidence type="ECO:0000313" key="2">
    <source>
        <dbReference type="EnsemblProtists" id="EOD25636"/>
    </source>
</evidence>
<evidence type="ECO:0000256" key="1">
    <source>
        <dbReference type="SAM" id="Coils"/>
    </source>
</evidence>
<keyword evidence="3" id="KW-1185">Reference proteome</keyword>
<dbReference type="EnsemblProtists" id="EOD25636">
    <property type="protein sequence ID" value="EOD25636"/>
    <property type="gene ID" value="EMIHUDRAFT_237411"/>
</dbReference>
<reference evidence="2" key="2">
    <citation type="submission" date="2024-10" db="UniProtKB">
        <authorList>
            <consortium name="EnsemblProtists"/>
        </authorList>
    </citation>
    <scope>IDENTIFICATION</scope>
</reference>
<sequence length="119" mass="13275">MSTLSDLRREYATFKAEQKAAAAAAQTAAAAAAQAEQQAAAAAAEAAKEWEEMLEDLDLIERAIADIRSLHVQQRWEWERYLLIIYRQAIELPVLAVMSPEELLANPARPSRDAQLARR</sequence>
<name>A0A0D3JQ51_EMIH1</name>
<dbReference type="RefSeq" id="XP_005778065.1">
    <property type="nucleotide sequence ID" value="XM_005778008.1"/>
</dbReference>
<dbReference type="PaxDb" id="2903-EOD24456"/>
<accession>A0A0D3JQ51</accession>
<organism evidence="2 3">
    <name type="scientific">Emiliania huxleyi (strain CCMP1516)</name>
    <dbReference type="NCBI Taxonomy" id="280463"/>
    <lineage>
        <taxon>Eukaryota</taxon>
        <taxon>Haptista</taxon>
        <taxon>Haptophyta</taxon>
        <taxon>Prymnesiophyceae</taxon>
        <taxon>Isochrysidales</taxon>
        <taxon>Noelaerhabdaceae</taxon>
        <taxon>Emiliania</taxon>
    </lineage>
</organism>
<dbReference type="AlphaFoldDB" id="A0A0D3JQ51"/>
<proteinExistence type="predicted"/>
<evidence type="ECO:0000313" key="3">
    <source>
        <dbReference type="Proteomes" id="UP000013827"/>
    </source>
</evidence>
<keyword evidence="1" id="KW-0175">Coiled coil</keyword>
<dbReference type="KEGG" id="ehx:EMIHUDRAFT_238503"/>
<protein>
    <submittedName>
        <fullName evidence="2">Uncharacterized protein</fullName>
    </submittedName>
</protein>
<dbReference type="RefSeq" id="XP_005776885.1">
    <property type="nucleotide sequence ID" value="XM_005776828.1"/>
</dbReference>
<dbReference type="GeneID" id="17270002"/>
<dbReference type="EnsemblProtists" id="EOD24456">
    <property type="protein sequence ID" value="EOD24456"/>
    <property type="gene ID" value="EMIHUDRAFT_238503"/>
</dbReference>